<gene>
    <name evidence="1" type="ORF">PACLA_8A051786</name>
</gene>
<name>A0A7D9LU47_PARCT</name>
<organism evidence="1 2">
    <name type="scientific">Paramuricea clavata</name>
    <name type="common">Red gorgonian</name>
    <name type="synonym">Violescent sea-whip</name>
    <dbReference type="NCBI Taxonomy" id="317549"/>
    <lineage>
        <taxon>Eukaryota</taxon>
        <taxon>Metazoa</taxon>
        <taxon>Cnidaria</taxon>
        <taxon>Anthozoa</taxon>
        <taxon>Octocorallia</taxon>
        <taxon>Malacalcyonacea</taxon>
        <taxon>Plexauridae</taxon>
        <taxon>Paramuricea</taxon>
    </lineage>
</organism>
<dbReference type="Pfam" id="PF00078">
    <property type="entry name" value="RVT_1"/>
    <property type="match status" value="1"/>
</dbReference>
<dbReference type="InterPro" id="IPR000477">
    <property type="entry name" value="RT_dom"/>
</dbReference>
<reference evidence="1" key="1">
    <citation type="submission" date="2020-04" db="EMBL/GenBank/DDBJ databases">
        <authorList>
            <person name="Alioto T."/>
            <person name="Alioto T."/>
            <person name="Gomez Garrido J."/>
        </authorList>
    </citation>
    <scope>NUCLEOTIDE SEQUENCE</scope>
    <source>
        <strain evidence="1">A484AB</strain>
    </source>
</reference>
<dbReference type="PANTHER" id="PTHR33332">
    <property type="entry name" value="REVERSE TRANSCRIPTASE DOMAIN-CONTAINING PROTEIN"/>
    <property type="match status" value="1"/>
</dbReference>
<dbReference type="Proteomes" id="UP001152795">
    <property type="component" value="Unassembled WGS sequence"/>
</dbReference>
<sequence length="763" mass="87218">FCVEFNLTQLVKEPTRVTDTSQTLIDVALTTNTNIIDTCDVKPAALSDHSLVCLILKLKSPRPRCTFITTRSYKNYNREKFVDDLALNVPFHMVSCFDDLDDQVEVFNCLFLDVLDKHAPIKRIKIKSRPNPFITPEIRQLIKTRDKWHKSAIKTNDKMHWNAYRSFRQEVKREIRFAEKEHVCNEINNSNGNTNSIWKVINRCLPRRQPQFVSTEDPKTQAFRFNEYYASVGINASAMADEIAEKLGFTTSVSDYQDTNSNMSDVNCAPFTFHSVTQDDVNRIIKSLPSNKAPGYDKVTARILKDSLPVTIPTITNLINYSFSSCEFAQVWKRAEVTPCIKSGDPDEQTNTRPISLLPIISKVVERSAHVQFTEYLDSNGKIAQFQSGNRKIHSTETGLLYFTDEILKNMDMKQVSVVVLLDMSKAFDSIRHDLMLSKLRKVGAGDSAITWFESYLSRRTQTVKIQDTLSTSLPLSVGVPQGSILGPLLFTVYVNEILSAISDLNEDLNEISRWCCANSLLINSEKTKVQVIGVSQLIRNLPPIPPIKILGKVINPVPVVKDLGVSIDCYLSYNENTKELVSNCMFKLSRINRIKHLLDRKTILLLMEVFVFSKLFYCSTIWSNTSKQNVKKLQLVQNFAARIVLGLRKYDHISEGIQSLKWLNVKDTLFLNDAVMVHKCLHGRVPAYLSDKFMPRSAIHSRSTRHCNDLNLPKCRLATGQRMFSYRGAKLYNELPLDIKEIENTRFFKKRLRNELRKNLLS</sequence>
<dbReference type="AlphaFoldDB" id="A0A7D9LU47"/>
<dbReference type="PROSITE" id="PS50878">
    <property type="entry name" value="RT_POL"/>
    <property type="match status" value="1"/>
</dbReference>
<evidence type="ECO:0000313" key="2">
    <source>
        <dbReference type="Proteomes" id="UP001152795"/>
    </source>
</evidence>
<proteinExistence type="predicted"/>
<accession>A0A7D9LU47</accession>
<dbReference type="EMBL" id="CACRXK020024982">
    <property type="protein sequence ID" value="CAB4039127.1"/>
    <property type="molecule type" value="Genomic_DNA"/>
</dbReference>
<dbReference type="SUPFAM" id="SSF56672">
    <property type="entry name" value="DNA/RNA polymerases"/>
    <property type="match status" value="1"/>
</dbReference>
<comment type="caution">
    <text evidence="1">The sequence shown here is derived from an EMBL/GenBank/DDBJ whole genome shotgun (WGS) entry which is preliminary data.</text>
</comment>
<keyword evidence="2" id="KW-1185">Reference proteome</keyword>
<protein>
    <submittedName>
        <fullName evidence="1">Uncharacterized protein</fullName>
    </submittedName>
</protein>
<evidence type="ECO:0000313" key="1">
    <source>
        <dbReference type="EMBL" id="CAB4039127.1"/>
    </source>
</evidence>
<dbReference type="CDD" id="cd01650">
    <property type="entry name" value="RT_nLTR_like"/>
    <property type="match status" value="1"/>
</dbReference>
<feature type="non-terminal residue" evidence="1">
    <location>
        <position position="1"/>
    </location>
</feature>
<dbReference type="InterPro" id="IPR043502">
    <property type="entry name" value="DNA/RNA_pol_sf"/>
</dbReference>
<dbReference type="OrthoDB" id="5987902at2759"/>